<reference evidence="1 2" key="1">
    <citation type="journal article" date="2019" name="Sci. Rep.">
        <title>Orb-weaving spider Araneus ventricosus genome elucidates the spidroin gene catalogue.</title>
        <authorList>
            <person name="Kono N."/>
            <person name="Nakamura H."/>
            <person name="Ohtoshi R."/>
            <person name="Moran D.A.P."/>
            <person name="Shinohara A."/>
            <person name="Yoshida Y."/>
            <person name="Fujiwara M."/>
            <person name="Mori M."/>
            <person name="Tomita M."/>
            <person name="Arakawa K."/>
        </authorList>
    </citation>
    <scope>NUCLEOTIDE SEQUENCE [LARGE SCALE GENOMIC DNA]</scope>
</reference>
<proteinExistence type="predicted"/>
<organism evidence="1 2">
    <name type="scientific">Araneus ventricosus</name>
    <name type="common">Orbweaver spider</name>
    <name type="synonym">Epeira ventricosa</name>
    <dbReference type="NCBI Taxonomy" id="182803"/>
    <lineage>
        <taxon>Eukaryota</taxon>
        <taxon>Metazoa</taxon>
        <taxon>Ecdysozoa</taxon>
        <taxon>Arthropoda</taxon>
        <taxon>Chelicerata</taxon>
        <taxon>Arachnida</taxon>
        <taxon>Araneae</taxon>
        <taxon>Araneomorphae</taxon>
        <taxon>Entelegynae</taxon>
        <taxon>Araneoidea</taxon>
        <taxon>Araneidae</taxon>
        <taxon>Araneus</taxon>
    </lineage>
</organism>
<keyword evidence="2" id="KW-1185">Reference proteome</keyword>
<dbReference type="EMBL" id="BGPR01002160">
    <property type="protein sequence ID" value="GBM68746.1"/>
    <property type="molecule type" value="Genomic_DNA"/>
</dbReference>
<dbReference type="OrthoDB" id="6515318at2759"/>
<protein>
    <submittedName>
        <fullName evidence="1">Uncharacterized protein</fullName>
    </submittedName>
</protein>
<dbReference type="Proteomes" id="UP000499080">
    <property type="component" value="Unassembled WGS sequence"/>
</dbReference>
<evidence type="ECO:0000313" key="1">
    <source>
        <dbReference type="EMBL" id="GBM68746.1"/>
    </source>
</evidence>
<accession>A0A4Y2HTL8</accession>
<sequence>MALSVVEETKEIINNIKEYKEKITLTWIRALMGNSGNEIAYQLTKDATLISDETIRIVLSSNQKRNDKIIKELWQNRWNVSNNSRWTKTLIDKVNLDRLLGDFYINFDDAWNF</sequence>
<comment type="caution">
    <text evidence="1">The sequence shown here is derived from an EMBL/GenBank/DDBJ whole genome shotgun (WGS) entry which is preliminary data.</text>
</comment>
<evidence type="ECO:0000313" key="2">
    <source>
        <dbReference type="Proteomes" id="UP000499080"/>
    </source>
</evidence>
<name>A0A4Y2HTL8_ARAVE</name>
<gene>
    <name evidence="1" type="ORF">AVEN_263570_1</name>
</gene>
<dbReference type="AlphaFoldDB" id="A0A4Y2HTL8"/>